<proteinExistence type="predicted"/>
<comment type="caution">
    <text evidence="8">The sequence shown here is derived from an EMBL/GenBank/DDBJ whole genome shotgun (WGS) entry which is preliminary data.</text>
</comment>
<dbReference type="Pfam" id="PF12698">
    <property type="entry name" value="ABC2_membrane_3"/>
    <property type="match status" value="1"/>
</dbReference>
<dbReference type="InterPro" id="IPR051449">
    <property type="entry name" value="ABC-2_transporter_component"/>
</dbReference>
<name>A0A7V4E5U9_UNCW3</name>
<evidence type="ECO:0000256" key="4">
    <source>
        <dbReference type="ARBA" id="ARBA00022989"/>
    </source>
</evidence>
<reference evidence="8" key="1">
    <citation type="journal article" date="2020" name="mSystems">
        <title>Genome- and Community-Level Interaction Insights into Carbon Utilization and Element Cycling Functions of Hydrothermarchaeota in Hydrothermal Sediment.</title>
        <authorList>
            <person name="Zhou Z."/>
            <person name="Liu Y."/>
            <person name="Xu W."/>
            <person name="Pan J."/>
            <person name="Luo Z.H."/>
            <person name="Li M."/>
        </authorList>
    </citation>
    <scope>NUCLEOTIDE SEQUENCE [LARGE SCALE GENOMIC DNA]</scope>
    <source>
        <strain evidence="8">SpSt-69</strain>
    </source>
</reference>
<evidence type="ECO:0000313" key="8">
    <source>
        <dbReference type="EMBL" id="HGL17699.1"/>
    </source>
</evidence>
<evidence type="ECO:0000256" key="3">
    <source>
        <dbReference type="ARBA" id="ARBA00022692"/>
    </source>
</evidence>
<dbReference type="Gene3D" id="3.40.1710.10">
    <property type="entry name" value="abc type-2 transporter like domain"/>
    <property type="match status" value="1"/>
</dbReference>
<feature type="transmembrane region" description="Helical" evidence="6">
    <location>
        <begin position="239"/>
        <end position="262"/>
    </location>
</feature>
<dbReference type="AlphaFoldDB" id="A0A7V4E5U9"/>
<feature type="transmembrane region" description="Helical" evidence="6">
    <location>
        <begin position="383"/>
        <end position="411"/>
    </location>
</feature>
<dbReference type="EMBL" id="DTDJ01000033">
    <property type="protein sequence ID" value="HGL17699.1"/>
    <property type="molecule type" value="Genomic_DNA"/>
</dbReference>
<organism evidence="8">
    <name type="scientific">candidate division WOR-3 bacterium</name>
    <dbReference type="NCBI Taxonomy" id="2052148"/>
    <lineage>
        <taxon>Bacteria</taxon>
        <taxon>Bacteria division WOR-3</taxon>
    </lineage>
</organism>
<accession>A0A7V4E5U9</accession>
<keyword evidence="4 6" id="KW-1133">Transmembrane helix</keyword>
<keyword evidence="5 6" id="KW-0472">Membrane</keyword>
<evidence type="ECO:0000256" key="5">
    <source>
        <dbReference type="ARBA" id="ARBA00023136"/>
    </source>
</evidence>
<sequence length="421" mass="47501">MRKFAALLIKELRELINKQLIASFVIIIVMFQVIGKIGESESKKIEERKEIGLVMLDEGKYSKTVETTLRNIFNVYIIEGNTTDEWMKNAYESDIRNVVVIPEGFSKEIEGGRKAKIEIYSVTKSLGIRERIQKTILSSIINSLNASISRELILEKARGEDPEFLTKPISTEEYVYLKGKIIKASSDAVFAYMMQQSIFIPVILFLLLVFTSQMIATAMGQEKENKTLETLLTTPVSRASIIFAKMISAVILSCVFAGAYMYGFRGYMFAGTGGALSELAKIAKNYELALPVQGIVLFGICIFLSLLTGLLMTTIISLFVEDTRSAQLAITPVMILLLIPYFLSFTIDIMELSPTAKTLMYLIPFTHPFYFYRFYMLGYLKDIFFGIGYLILLNILLTALIIKLFSTDLLLTARISLKRAR</sequence>
<gene>
    <name evidence="8" type="ORF">ENU66_05175</name>
</gene>
<dbReference type="PANTHER" id="PTHR30294">
    <property type="entry name" value="MEMBRANE COMPONENT OF ABC TRANSPORTER YHHJ-RELATED"/>
    <property type="match status" value="1"/>
</dbReference>
<evidence type="ECO:0000256" key="2">
    <source>
        <dbReference type="ARBA" id="ARBA00022475"/>
    </source>
</evidence>
<dbReference type="PANTHER" id="PTHR30294:SF29">
    <property type="entry name" value="MULTIDRUG ABC TRANSPORTER PERMEASE YBHS-RELATED"/>
    <property type="match status" value="1"/>
</dbReference>
<feature type="transmembrane region" description="Helical" evidence="6">
    <location>
        <begin position="294"/>
        <end position="320"/>
    </location>
</feature>
<dbReference type="GO" id="GO:0140359">
    <property type="term" value="F:ABC-type transporter activity"/>
    <property type="evidence" value="ECO:0007669"/>
    <property type="project" value="InterPro"/>
</dbReference>
<keyword evidence="3 6" id="KW-0812">Transmembrane</keyword>
<comment type="subcellular location">
    <subcellularLocation>
        <location evidence="1">Cell membrane</location>
        <topology evidence="1">Multi-pass membrane protein</topology>
    </subcellularLocation>
</comment>
<evidence type="ECO:0000256" key="6">
    <source>
        <dbReference type="SAM" id="Phobius"/>
    </source>
</evidence>
<feature type="transmembrane region" description="Helical" evidence="6">
    <location>
        <begin position="198"/>
        <end position="219"/>
    </location>
</feature>
<evidence type="ECO:0000256" key="1">
    <source>
        <dbReference type="ARBA" id="ARBA00004651"/>
    </source>
</evidence>
<protein>
    <submittedName>
        <fullName evidence="8">ABC transporter permease</fullName>
    </submittedName>
</protein>
<dbReference type="InterPro" id="IPR013525">
    <property type="entry name" value="ABC2_TM"/>
</dbReference>
<feature type="domain" description="ABC-2 type transporter transmembrane" evidence="7">
    <location>
        <begin position="22"/>
        <end position="402"/>
    </location>
</feature>
<evidence type="ECO:0000259" key="7">
    <source>
        <dbReference type="Pfam" id="PF12698"/>
    </source>
</evidence>
<dbReference type="GO" id="GO:0005886">
    <property type="term" value="C:plasma membrane"/>
    <property type="evidence" value="ECO:0007669"/>
    <property type="project" value="UniProtKB-SubCell"/>
</dbReference>
<feature type="transmembrane region" description="Helical" evidence="6">
    <location>
        <begin position="326"/>
        <end position="347"/>
    </location>
</feature>
<keyword evidence="2" id="KW-1003">Cell membrane</keyword>